<keyword evidence="4" id="KW-1185">Reference proteome</keyword>
<dbReference type="Pfam" id="PF00561">
    <property type="entry name" value="Abhydrolase_1"/>
    <property type="match status" value="1"/>
</dbReference>
<dbReference type="SUPFAM" id="SSF53474">
    <property type="entry name" value="alpha/beta-Hydrolases"/>
    <property type="match status" value="1"/>
</dbReference>
<feature type="domain" description="AB hydrolase-1" evidence="2">
    <location>
        <begin position="70"/>
        <end position="315"/>
    </location>
</feature>
<dbReference type="PANTHER" id="PTHR43798:SF33">
    <property type="entry name" value="HYDROLASE, PUTATIVE (AFU_ORTHOLOGUE AFUA_2G14860)-RELATED"/>
    <property type="match status" value="1"/>
</dbReference>
<dbReference type="EMBL" id="BAABUJ010000026">
    <property type="protein sequence ID" value="GAA5803032.1"/>
    <property type="molecule type" value="Genomic_DNA"/>
</dbReference>
<dbReference type="InterPro" id="IPR050266">
    <property type="entry name" value="AB_hydrolase_sf"/>
</dbReference>
<dbReference type="PRINTS" id="PR00111">
    <property type="entry name" value="ABHYDROLASE"/>
</dbReference>
<dbReference type="PANTHER" id="PTHR43798">
    <property type="entry name" value="MONOACYLGLYCEROL LIPASE"/>
    <property type="match status" value="1"/>
</dbReference>
<evidence type="ECO:0000313" key="4">
    <source>
        <dbReference type="Proteomes" id="UP001476247"/>
    </source>
</evidence>
<sequence length="332" mass="37477">MFTNAIKWLGLGIITSYIIASSKQQVTLTSLSEKPFDLYPPDFYPNGTDLQLPSGTMRYWQFGNEAGSKVVLVHGITTGSSVYDKLARDLADKGHHVLVYDIWGRGYSQAPATNYDEALYTSQLAMLLQKVGWDRTDVVGVSLGGGIATSFTAFYPEVVNKLVLIAPAGLMKRKDMPLIFKVLTFPFVHHFVMNQPYIRPLLINAIERFSKTTRLVQSGLDEDTEATIAKITKIATYQFVNHAGFFRAFLGTVVRFPFTELRERYKKVGLQDRPVLMIWGDQDTTVPFDNSQEAQQLMPNAKLIVHEDKGHDVLITLWRTVNQEIEEFLTSK</sequence>
<protein>
    <recommendedName>
        <fullName evidence="2">AB hydrolase-1 domain-containing protein</fullName>
    </recommendedName>
</protein>
<evidence type="ECO:0000313" key="3">
    <source>
        <dbReference type="EMBL" id="GAA5803032.1"/>
    </source>
</evidence>
<dbReference type="InterPro" id="IPR029058">
    <property type="entry name" value="AB_hydrolase_fold"/>
</dbReference>
<proteinExistence type="predicted"/>
<comment type="caution">
    <text evidence="3">The sequence shown here is derived from an EMBL/GenBank/DDBJ whole genome shotgun (WGS) entry which is preliminary data.</text>
</comment>
<evidence type="ECO:0000256" key="1">
    <source>
        <dbReference type="SAM" id="SignalP"/>
    </source>
</evidence>
<gene>
    <name evidence="3" type="ORF">HPULCUR_008507</name>
</gene>
<keyword evidence="1" id="KW-0732">Signal</keyword>
<reference evidence="3 4" key="1">
    <citation type="submission" date="2024-04" db="EMBL/GenBank/DDBJ databases">
        <title>genome sequences of Mucor flavus KT1a and Helicostylum pulchrum KT1b strains isolation_sourced from the surface of a dry-aged beef.</title>
        <authorList>
            <person name="Toyotome T."/>
            <person name="Hosono M."/>
            <person name="Torimaru M."/>
            <person name="Fukuda K."/>
            <person name="Mikami N."/>
        </authorList>
    </citation>
    <scope>NUCLEOTIDE SEQUENCE [LARGE SCALE GENOMIC DNA]</scope>
    <source>
        <strain evidence="3 4">KT1b</strain>
    </source>
</reference>
<organism evidence="3 4">
    <name type="scientific">Helicostylum pulchrum</name>
    <dbReference type="NCBI Taxonomy" id="562976"/>
    <lineage>
        <taxon>Eukaryota</taxon>
        <taxon>Fungi</taxon>
        <taxon>Fungi incertae sedis</taxon>
        <taxon>Mucoromycota</taxon>
        <taxon>Mucoromycotina</taxon>
        <taxon>Mucoromycetes</taxon>
        <taxon>Mucorales</taxon>
        <taxon>Mucorineae</taxon>
        <taxon>Mucoraceae</taxon>
        <taxon>Helicostylum</taxon>
    </lineage>
</organism>
<name>A0ABP9Y9Q6_9FUNG</name>
<dbReference type="Proteomes" id="UP001476247">
    <property type="component" value="Unassembled WGS sequence"/>
</dbReference>
<dbReference type="Gene3D" id="3.40.50.1820">
    <property type="entry name" value="alpha/beta hydrolase"/>
    <property type="match status" value="1"/>
</dbReference>
<feature type="chain" id="PRO_5046689695" description="AB hydrolase-1 domain-containing protein" evidence="1">
    <location>
        <begin position="21"/>
        <end position="332"/>
    </location>
</feature>
<accession>A0ABP9Y9Q6</accession>
<evidence type="ECO:0000259" key="2">
    <source>
        <dbReference type="Pfam" id="PF00561"/>
    </source>
</evidence>
<feature type="signal peptide" evidence="1">
    <location>
        <begin position="1"/>
        <end position="20"/>
    </location>
</feature>
<dbReference type="InterPro" id="IPR000073">
    <property type="entry name" value="AB_hydrolase_1"/>
</dbReference>